<accession>A0AAD1H873</accession>
<dbReference type="AlphaFoldDB" id="A0AAD1H873"/>
<dbReference type="SUPFAM" id="SSF51556">
    <property type="entry name" value="Metallo-dependent hydrolases"/>
    <property type="match status" value="1"/>
</dbReference>
<dbReference type="GO" id="GO:0016787">
    <property type="term" value="F:hydrolase activity"/>
    <property type="evidence" value="ECO:0007669"/>
    <property type="project" value="InterPro"/>
</dbReference>
<keyword evidence="4" id="KW-1185">Reference proteome</keyword>
<protein>
    <submittedName>
        <fullName evidence="3">Amidohydrolase</fullName>
    </submittedName>
</protein>
<dbReference type="GO" id="GO:0005829">
    <property type="term" value="C:cytosol"/>
    <property type="evidence" value="ECO:0007669"/>
    <property type="project" value="TreeGrafter"/>
</dbReference>
<dbReference type="GO" id="GO:0019748">
    <property type="term" value="P:secondary metabolic process"/>
    <property type="evidence" value="ECO:0007669"/>
    <property type="project" value="TreeGrafter"/>
</dbReference>
<dbReference type="Proteomes" id="UP000466681">
    <property type="component" value="Chromosome"/>
</dbReference>
<evidence type="ECO:0000259" key="2">
    <source>
        <dbReference type="Pfam" id="PF04909"/>
    </source>
</evidence>
<dbReference type="InterPro" id="IPR032465">
    <property type="entry name" value="ACMSD"/>
</dbReference>
<dbReference type="RefSeq" id="WP_234809972.1">
    <property type="nucleotide sequence ID" value="NZ_AP022560.1"/>
</dbReference>
<dbReference type="PANTHER" id="PTHR21240:SF30">
    <property type="entry name" value="AMIDOHYDROLASE-RELATED DOMAIN-CONTAINING PROTEIN-RELATED"/>
    <property type="match status" value="1"/>
</dbReference>
<evidence type="ECO:0000313" key="3">
    <source>
        <dbReference type="EMBL" id="BBX00742.1"/>
    </source>
</evidence>
<name>A0AAD1H873_9MYCO</name>
<proteinExistence type="predicted"/>
<sequence length="327" mass="36268">MKVVGLEEHYVTAEVVKAWADLDPRWQDPAVNRPGQDGIRRQLLEIGDQRLAAMNEAGVDLQVASLTSPGLFNLAAADARALQTDCNDQLADAVRAHPDRLQGFATLAAPDPDAAADELRRAVTTLGFNGALIFSRVRDQPIDDRDFWPIFEAAEELGAPLYLHPQTPPPSVREAYYAGFDDVISGAFATHGVGWHYDAGVQLLRLILAGVFDRFPDLRVIMGHWGETVLFFLDRIDRITGIAHLERRVSEYVRSNVFVTPGGVFSTRYLRWALEVVGADRIMFAADYPFVSPDDGAARHFLEALDDGDREKIASGNWDRLCAAIRR</sequence>
<dbReference type="Pfam" id="PF04909">
    <property type="entry name" value="Amidohydro_2"/>
    <property type="match status" value="1"/>
</dbReference>
<dbReference type="EMBL" id="AP022560">
    <property type="protein sequence ID" value="BBX00742.1"/>
    <property type="molecule type" value="Genomic_DNA"/>
</dbReference>
<keyword evidence="1" id="KW-0456">Lyase</keyword>
<reference evidence="3 4" key="1">
    <citation type="journal article" date="2019" name="Emerg. Microbes Infect.">
        <title>Comprehensive subspecies identification of 175 nontuberculous mycobacteria species based on 7547 genomic profiles.</title>
        <authorList>
            <person name="Matsumoto Y."/>
            <person name="Kinjo T."/>
            <person name="Motooka D."/>
            <person name="Nabeya D."/>
            <person name="Jung N."/>
            <person name="Uechi K."/>
            <person name="Horii T."/>
            <person name="Iida T."/>
            <person name="Fujita J."/>
            <person name="Nakamura S."/>
        </authorList>
    </citation>
    <scope>NUCLEOTIDE SEQUENCE [LARGE SCALE GENOMIC DNA]</scope>
    <source>
        <strain evidence="3 4">JCM 6375</strain>
    </source>
</reference>
<dbReference type="GO" id="GO:0016831">
    <property type="term" value="F:carboxy-lyase activity"/>
    <property type="evidence" value="ECO:0007669"/>
    <property type="project" value="InterPro"/>
</dbReference>
<organism evidence="3 4">
    <name type="scientific">Mycolicibacterium moriokaense</name>
    <dbReference type="NCBI Taxonomy" id="39691"/>
    <lineage>
        <taxon>Bacteria</taxon>
        <taxon>Bacillati</taxon>
        <taxon>Actinomycetota</taxon>
        <taxon>Actinomycetes</taxon>
        <taxon>Mycobacteriales</taxon>
        <taxon>Mycobacteriaceae</taxon>
        <taxon>Mycolicibacterium</taxon>
    </lineage>
</organism>
<dbReference type="KEGG" id="mmor:MMOR_16780"/>
<dbReference type="InterPro" id="IPR032466">
    <property type="entry name" value="Metal_Hydrolase"/>
</dbReference>
<dbReference type="Gene3D" id="3.20.20.140">
    <property type="entry name" value="Metal-dependent hydrolases"/>
    <property type="match status" value="1"/>
</dbReference>
<gene>
    <name evidence="3" type="ORF">MMOR_16780</name>
</gene>
<evidence type="ECO:0000256" key="1">
    <source>
        <dbReference type="ARBA" id="ARBA00023239"/>
    </source>
</evidence>
<dbReference type="InterPro" id="IPR006680">
    <property type="entry name" value="Amidohydro-rel"/>
</dbReference>
<dbReference type="PANTHER" id="PTHR21240">
    <property type="entry name" value="2-AMINO-3-CARBOXYLMUCONATE-6-SEMIALDEHYDE DECARBOXYLASE"/>
    <property type="match status" value="1"/>
</dbReference>
<evidence type="ECO:0000313" key="4">
    <source>
        <dbReference type="Proteomes" id="UP000466681"/>
    </source>
</evidence>
<feature type="domain" description="Amidohydrolase-related" evidence="2">
    <location>
        <begin position="46"/>
        <end position="317"/>
    </location>
</feature>